<evidence type="ECO:0000256" key="1">
    <source>
        <dbReference type="SAM" id="MobiDB-lite"/>
    </source>
</evidence>
<dbReference type="GeneID" id="24101482"/>
<evidence type="ECO:0000313" key="3">
    <source>
        <dbReference type="Proteomes" id="UP000006352"/>
    </source>
</evidence>
<dbReference type="Proteomes" id="UP000006352">
    <property type="component" value="Unassembled WGS sequence"/>
</dbReference>
<keyword evidence="3" id="KW-1185">Reference proteome</keyword>
<dbReference type="InParanoid" id="J4I3F5"/>
<reference evidence="2 3" key="1">
    <citation type="journal article" date="2012" name="Appl. Environ. Microbiol.">
        <title>Short-read sequencing for genomic analysis of the brown rot fungus Fibroporia radiculosa.</title>
        <authorList>
            <person name="Tang J.D."/>
            <person name="Perkins A.D."/>
            <person name="Sonstegard T.S."/>
            <person name="Schroeder S.G."/>
            <person name="Burgess S.C."/>
            <person name="Diehl S.V."/>
        </authorList>
    </citation>
    <scope>NUCLEOTIDE SEQUENCE [LARGE SCALE GENOMIC DNA]</scope>
    <source>
        <strain evidence="2 3">TFFH 294</strain>
    </source>
</reference>
<evidence type="ECO:0000313" key="2">
    <source>
        <dbReference type="EMBL" id="CCM06582.1"/>
    </source>
</evidence>
<feature type="region of interest" description="Disordered" evidence="1">
    <location>
        <begin position="1"/>
        <end position="26"/>
    </location>
</feature>
<accession>J4I3F5</accession>
<dbReference type="EMBL" id="HE797403">
    <property type="protein sequence ID" value="CCM06582.1"/>
    <property type="molecule type" value="Genomic_DNA"/>
</dbReference>
<organism evidence="2 3">
    <name type="scientific">Fibroporia radiculosa</name>
    <dbReference type="NCBI Taxonomy" id="599839"/>
    <lineage>
        <taxon>Eukaryota</taxon>
        <taxon>Fungi</taxon>
        <taxon>Dikarya</taxon>
        <taxon>Basidiomycota</taxon>
        <taxon>Agaricomycotina</taxon>
        <taxon>Agaricomycetes</taxon>
        <taxon>Polyporales</taxon>
        <taxon>Fibroporiaceae</taxon>
        <taxon>Fibroporia</taxon>
    </lineage>
</organism>
<dbReference type="Pfam" id="PF14223">
    <property type="entry name" value="Retrotran_gag_2"/>
    <property type="match status" value="1"/>
</dbReference>
<dbReference type="RefSeq" id="XP_012185865.1">
    <property type="nucleotide sequence ID" value="XM_012330475.1"/>
</dbReference>
<protein>
    <recommendedName>
        <fullName evidence="4">Retrotransposon Copia-like N-terminal domain-containing protein</fullName>
    </recommendedName>
</protein>
<proteinExistence type="predicted"/>
<gene>
    <name evidence="2" type="ORF">FIBRA_08860</name>
</gene>
<name>J4I3F5_9APHY</name>
<evidence type="ECO:0008006" key="4">
    <source>
        <dbReference type="Google" id="ProtNLM"/>
    </source>
</evidence>
<sequence>MSTATPTAPPPQPAPATDVHTDHRSPISVSSLSQVEKLTGALNYKAWADNVQSILMMYDYWPIVKGTELRPGNDDRVGQRVWDRNDDRIIGFIRLLVSSTIRYSLTSLNTSKRIWSSLESSYGSAGDFNDFLAFKSLT</sequence>
<dbReference type="AlphaFoldDB" id="J4I3F5"/>
<dbReference type="OrthoDB" id="2783063at2759"/>
<dbReference type="HOGENOM" id="CLU_1855311_0_0_1"/>